<accession>A0A140DY64</accession>
<dbReference type="NCBIfam" id="NF009855">
    <property type="entry name" value="PRK13321.1"/>
    <property type="match status" value="1"/>
</dbReference>
<dbReference type="NCBIfam" id="TIGR00671">
    <property type="entry name" value="baf"/>
    <property type="match status" value="1"/>
</dbReference>
<comment type="cofactor">
    <cofactor evidence="16">
        <name>NH4(+)</name>
        <dbReference type="ChEBI" id="CHEBI:28938"/>
    </cofactor>
    <cofactor evidence="16">
        <name>K(+)</name>
        <dbReference type="ChEBI" id="CHEBI:29103"/>
    </cofactor>
    <text evidence="16">A monovalent cation. Ammonium or potassium.</text>
</comment>
<evidence type="ECO:0000256" key="6">
    <source>
        <dbReference type="ARBA" id="ARBA00012102"/>
    </source>
</evidence>
<keyword evidence="12 16" id="KW-0630">Potassium</keyword>
<name>A0A140DY64_9FIRM</name>
<dbReference type="PATRIC" id="fig|1702221.3.peg.2390"/>
<dbReference type="Gene3D" id="3.30.420.40">
    <property type="match status" value="2"/>
</dbReference>
<evidence type="ECO:0000256" key="8">
    <source>
        <dbReference type="ARBA" id="ARBA00022679"/>
    </source>
</evidence>
<evidence type="ECO:0000256" key="5">
    <source>
        <dbReference type="ARBA" id="ARBA00011738"/>
    </source>
</evidence>
<keyword evidence="9 16" id="KW-0547">Nucleotide-binding</keyword>
<dbReference type="InterPro" id="IPR043129">
    <property type="entry name" value="ATPase_NBD"/>
</dbReference>
<dbReference type="KEGG" id="fro:AALO17_24570"/>
<evidence type="ECO:0000256" key="1">
    <source>
        <dbReference type="ARBA" id="ARBA00001206"/>
    </source>
</evidence>
<evidence type="ECO:0000256" key="3">
    <source>
        <dbReference type="ARBA" id="ARBA00004496"/>
    </source>
</evidence>
<feature type="binding site" evidence="16">
    <location>
        <begin position="6"/>
        <end position="13"/>
    </location>
    <ligand>
        <name>ATP</name>
        <dbReference type="ChEBI" id="CHEBI:30616"/>
    </ligand>
</feature>
<evidence type="ECO:0000256" key="4">
    <source>
        <dbReference type="ARBA" id="ARBA00005225"/>
    </source>
</evidence>
<feature type="binding site" evidence="16">
    <location>
        <position position="129"/>
    </location>
    <ligand>
        <name>K(+)</name>
        <dbReference type="ChEBI" id="CHEBI:29103"/>
    </ligand>
</feature>
<keyword evidence="13 16" id="KW-0173">Coenzyme A biosynthesis</keyword>
<keyword evidence="18" id="KW-1185">Reference proteome</keyword>
<dbReference type="EC" id="2.7.1.33" evidence="6 16"/>
<evidence type="ECO:0000256" key="13">
    <source>
        <dbReference type="ARBA" id="ARBA00022993"/>
    </source>
</evidence>
<comment type="catalytic activity">
    <reaction evidence="1 16">
        <text>(R)-pantothenate + ATP = (R)-4'-phosphopantothenate + ADP + H(+)</text>
        <dbReference type="Rhea" id="RHEA:16373"/>
        <dbReference type="ChEBI" id="CHEBI:10986"/>
        <dbReference type="ChEBI" id="CHEBI:15378"/>
        <dbReference type="ChEBI" id="CHEBI:29032"/>
        <dbReference type="ChEBI" id="CHEBI:30616"/>
        <dbReference type="ChEBI" id="CHEBI:456216"/>
        <dbReference type="EC" id="2.7.1.33"/>
    </reaction>
</comment>
<dbReference type="GO" id="GO:0005737">
    <property type="term" value="C:cytoplasm"/>
    <property type="evidence" value="ECO:0007669"/>
    <property type="project" value="UniProtKB-SubCell"/>
</dbReference>
<dbReference type="GO" id="GO:0005524">
    <property type="term" value="F:ATP binding"/>
    <property type="evidence" value="ECO:0007669"/>
    <property type="project" value="UniProtKB-UniRule"/>
</dbReference>
<comment type="cofactor">
    <cofactor evidence="2">
        <name>K(+)</name>
        <dbReference type="ChEBI" id="CHEBI:29103"/>
    </cofactor>
</comment>
<gene>
    <name evidence="16" type="primary">coaX</name>
    <name evidence="17" type="ORF">AALO17_24570</name>
</gene>
<comment type="function">
    <text evidence="16">Catalyzes the phosphorylation of pantothenate (Pan), the first step in CoA biosynthesis.</text>
</comment>
<dbReference type="AlphaFoldDB" id="A0A140DY64"/>
<evidence type="ECO:0000256" key="16">
    <source>
        <dbReference type="HAMAP-Rule" id="MF_01274"/>
    </source>
</evidence>
<dbReference type="Pfam" id="PF03309">
    <property type="entry name" value="Pan_kinase"/>
    <property type="match status" value="1"/>
</dbReference>
<keyword evidence="10 16" id="KW-0418">Kinase</keyword>
<evidence type="ECO:0000256" key="15">
    <source>
        <dbReference type="ARBA" id="ARBA00040883"/>
    </source>
</evidence>
<proteinExistence type="inferred from homology"/>
<dbReference type="InterPro" id="IPR004619">
    <property type="entry name" value="Type_III_PanK"/>
</dbReference>
<feature type="binding site" evidence="16">
    <location>
        <position position="184"/>
    </location>
    <ligand>
        <name>substrate</name>
    </ligand>
</feature>
<evidence type="ECO:0000256" key="14">
    <source>
        <dbReference type="ARBA" id="ARBA00038036"/>
    </source>
</evidence>
<keyword evidence="8 16" id="KW-0808">Transferase</keyword>
<dbReference type="PANTHER" id="PTHR34265:SF1">
    <property type="entry name" value="TYPE III PANTOTHENATE KINASE"/>
    <property type="match status" value="1"/>
</dbReference>
<keyword evidence="11 16" id="KW-0067">ATP-binding</keyword>
<dbReference type="PANTHER" id="PTHR34265">
    <property type="entry name" value="TYPE III PANTOTHENATE KINASE"/>
    <property type="match status" value="1"/>
</dbReference>
<feature type="active site" description="Proton acceptor" evidence="16">
    <location>
        <position position="109"/>
    </location>
</feature>
<dbReference type="GeneID" id="78478977"/>
<evidence type="ECO:0000313" key="17">
    <source>
        <dbReference type="EMBL" id="AMK55591.1"/>
    </source>
</evidence>
<dbReference type="Proteomes" id="UP000069771">
    <property type="component" value="Chromosome"/>
</dbReference>
<comment type="subcellular location">
    <subcellularLocation>
        <location evidence="3 16">Cytoplasm</location>
    </subcellularLocation>
</comment>
<dbReference type="HAMAP" id="MF_01274">
    <property type="entry name" value="Pantothen_kinase_3"/>
    <property type="match status" value="1"/>
</dbReference>
<organism evidence="17 18">
    <name type="scientific">Faecalibaculum rodentium</name>
    <dbReference type="NCBI Taxonomy" id="1702221"/>
    <lineage>
        <taxon>Bacteria</taxon>
        <taxon>Bacillati</taxon>
        <taxon>Bacillota</taxon>
        <taxon>Erysipelotrichia</taxon>
        <taxon>Erysipelotrichales</taxon>
        <taxon>Erysipelotrichaceae</taxon>
        <taxon>Faecalibaculum</taxon>
    </lineage>
</organism>
<feature type="binding site" evidence="16">
    <location>
        <begin position="107"/>
        <end position="110"/>
    </location>
    <ligand>
        <name>substrate</name>
    </ligand>
</feature>
<dbReference type="OrthoDB" id="9804707at2"/>
<dbReference type="SUPFAM" id="SSF53067">
    <property type="entry name" value="Actin-like ATPase domain"/>
    <property type="match status" value="2"/>
</dbReference>
<reference evidence="17 18" key="1">
    <citation type="journal article" date="2016" name="Gut Pathog.">
        <title>Whole genome sequencing of "Faecalibaculum rodentium" ALO17, isolated from C57BL/6J laboratory mouse feces.</title>
        <authorList>
            <person name="Lim S."/>
            <person name="Chang D.H."/>
            <person name="Ahn S."/>
            <person name="Kim B.C."/>
        </authorList>
    </citation>
    <scope>NUCLEOTIDE SEQUENCE [LARGE SCALE GENOMIC DNA]</scope>
    <source>
        <strain evidence="17 18">Alo17</strain>
    </source>
</reference>
<dbReference type="EMBL" id="CP011391">
    <property type="protein sequence ID" value="AMK55591.1"/>
    <property type="molecule type" value="Genomic_DNA"/>
</dbReference>
<evidence type="ECO:0000256" key="7">
    <source>
        <dbReference type="ARBA" id="ARBA00022490"/>
    </source>
</evidence>
<evidence type="ECO:0000256" key="11">
    <source>
        <dbReference type="ARBA" id="ARBA00022840"/>
    </source>
</evidence>
<evidence type="ECO:0000256" key="2">
    <source>
        <dbReference type="ARBA" id="ARBA00001958"/>
    </source>
</evidence>
<protein>
    <recommendedName>
        <fullName evidence="15 16">Type III pantothenate kinase</fullName>
        <ecNumber evidence="6 16">2.7.1.33</ecNumber>
    </recommendedName>
    <alternativeName>
        <fullName evidence="16">PanK-III</fullName>
    </alternativeName>
    <alternativeName>
        <fullName evidence="16">Pantothenic acid kinase</fullName>
    </alternativeName>
</protein>
<comment type="similarity">
    <text evidence="14 16">Belongs to the type III pantothenate kinase family.</text>
</comment>
<keyword evidence="7 16" id="KW-0963">Cytoplasm</keyword>
<dbReference type="GO" id="GO:0046872">
    <property type="term" value="F:metal ion binding"/>
    <property type="evidence" value="ECO:0007669"/>
    <property type="project" value="UniProtKB-KW"/>
</dbReference>
<evidence type="ECO:0000256" key="9">
    <source>
        <dbReference type="ARBA" id="ARBA00022741"/>
    </source>
</evidence>
<keyword evidence="16" id="KW-0479">Metal-binding</keyword>
<dbReference type="GO" id="GO:0015937">
    <property type="term" value="P:coenzyme A biosynthetic process"/>
    <property type="evidence" value="ECO:0007669"/>
    <property type="project" value="UniProtKB-UniRule"/>
</dbReference>
<dbReference type="UniPathway" id="UPA00241">
    <property type="reaction ID" value="UER00352"/>
</dbReference>
<comment type="pathway">
    <text evidence="4 16">Cofactor biosynthesis; coenzyme A biosynthesis; CoA from (R)-pantothenate: step 1/5.</text>
</comment>
<dbReference type="GO" id="GO:0004594">
    <property type="term" value="F:pantothenate kinase activity"/>
    <property type="evidence" value="ECO:0007669"/>
    <property type="project" value="UniProtKB-UniRule"/>
</dbReference>
<sequence>MLMAIDVGNTNITIGFYDGDDLVATKRASTAERRTSDEIAVLLYAFMDLAQILPDQIDAVIVSSVVPKIMHSLKNAIVKYLHLEPLIVGPGIRTGISVQLDNPRSVGADRIADCAGAYHTYGGPILVVDFGTATTYDYVDADGVFRAGAISVGIESGANALWGRTAQLPEVEIRKPETILARNTATEMQAGIFFQFLGGFETTVKQYRRELKTDFRVIATGGLGRVICGATDMIDVYDPDLIFKGLKTIYDKNQD</sequence>
<comment type="subunit">
    <text evidence="5 16">Homodimer.</text>
</comment>
<evidence type="ECO:0000256" key="10">
    <source>
        <dbReference type="ARBA" id="ARBA00022777"/>
    </source>
</evidence>
<dbReference type="RefSeq" id="WP_067559432.1">
    <property type="nucleotide sequence ID" value="NZ_CAMTBT010000004.1"/>
</dbReference>
<dbReference type="CDD" id="cd24015">
    <property type="entry name" value="ASKHA_NBD_PanK-III"/>
    <property type="match status" value="1"/>
</dbReference>
<evidence type="ECO:0000256" key="12">
    <source>
        <dbReference type="ARBA" id="ARBA00022958"/>
    </source>
</evidence>
<comment type="caution">
    <text evidence="16">Lacks conserved residue(s) required for the propagation of feature annotation.</text>
</comment>
<evidence type="ECO:0000313" key="18">
    <source>
        <dbReference type="Proteomes" id="UP000069771"/>
    </source>
</evidence>
<feature type="binding site" evidence="16">
    <location>
        <position position="132"/>
    </location>
    <ligand>
        <name>ATP</name>
        <dbReference type="ChEBI" id="CHEBI:30616"/>
    </ligand>
</feature>
<dbReference type="STRING" id="1702221.AALO17_24570"/>